<dbReference type="OrthoDB" id="5348546at2759"/>
<dbReference type="STRING" id="1344418.A0A1D2VK81"/>
<evidence type="ECO:0000259" key="2">
    <source>
        <dbReference type="PROSITE" id="PS50006"/>
    </source>
</evidence>
<dbReference type="SUPFAM" id="SSF49879">
    <property type="entry name" value="SMAD/FHA domain"/>
    <property type="match status" value="1"/>
</dbReference>
<dbReference type="AlphaFoldDB" id="A0A1D2VK81"/>
<evidence type="ECO:0000313" key="3">
    <source>
        <dbReference type="EMBL" id="ODV62032.1"/>
    </source>
</evidence>
<dbReference type="Pfam" id="PF00498">
    <property type="entry name" value="FHA"/>
    <property type="match status" value="1"/>
</dbReference>
<organism evidence="3 4">
    <name type="scientific">Ascoidea rubescens DSM 1968</name>
    <dbReference type="NCBI Taxonomy" id="1344418"/>
    <lineage>
        <taxon>Eukaryota</taxon>
        <taxon>Fungi</taxon>
        <taxon>Dikarya</taxon>
        <taxon>Ascomycota</taxon>
        <taxon>Saccharomycotina</taxon>
        <taxon>Saccharomycetes</taxon>
        <taxon>Ascoideaceae</taxon>
        <taxon>Ascoidea</taxon>
    </lineage>
</organism>
<feature type="region of interest" description="Disordered" evidence="1">
    <location>
        <begin position="462"/>
        <end position="482"/>
    </location>
</feature>
<dbReference type="InterPro" id="IPR008984">
    <property type="entry name" value="SMAD_FHA_dom_sf"/>
</dbReference>
<feature type="compositionally biased region" description="Low complexity" evidence="1">
    <location>
        <begin position="64"/>
        <end position="73"/>
    </location>
</feature>
<feature type="compositionally biased region" description="Acidic residues" evidence="1">
    <location>
        <begin position="467"/>
        <end position="482"/>
    </location>
</feature>
<proteinExistence type="predicted"/>
<reference evidence="4" key="1">
    <citation type="submission" date="2016-05" db="EMBL/GenBank/DDBJ databases">
        <title>Comparative genomics of biotechnologically important yeasts.</title>
        <authorList>
            <consortium name="DOE Joint Genome Institute"/>
            <person name="Riley R."/>
            <person name="Haridas S."/>
            <person name="Wolfe K.H."/>
            <person name="Lopes M.R."/>
            <person name="Hittinger C.T."/>
            <person name="Goker M."/>
            <person name="Salamov A."/>
            <person name="Wisecaver J."/>
            <person name="Long T.M."/>
            <person name="Aerts A.L."/>
            <person name="Barry K."/>
            <person name="Choi C."/>
            <person name="Clum A."/>
            <person name="Coughlan A.Y."/>
            <person name="Deshpande S."/>
            <person name="Douglass A.P."/>
            <person name="Hanson S.J."/>
            <person name="Klenk H.-P."/>
            <person name="Labutti K."/>
            <person name="Lapidus A."/>
            <person name="Lindquist E."/>
            <person name="Lipzen A."/>
            <person name="Meier-Kolthoff J.P."/>
            <person name="Ohm R.A."/>
            <person name="Otillar R.P."/>
            <person name="Pangilinan J."/>
            <person name="Peng Y."/>
            <person name="Rokas A."/>
            <person name="Rosa C.A."/>
            <person name="Scheuner C."/>
            <person name="Sibirny A.A."/>
            <person name="Slot J.C."/>
            <person name="Stielow J.B."/>
            <person name="Sun H."/>
            <person name="Kurtzman C.P."/>
            <person name="Blackwell M."/>
            <person name="Grigoriev I.V."/>
            <person name="Jeffries T.W."/>
        </authorList>
    </citation>
    <scope>NUCLEOTIDE SEQUENCE [LARGE SCALE GENOMIC DNA]</scope>
    <source>
        <strain evidence="4">DSM 1968</strain>
    </source>
</reference>
<evidence type="ECO:0000313" key="4">
    <source>
        <dbReference type="Proteomes" id="UP000095038"/>
    </source>
</evidence>
<dbReference type="Proteomes" id="UP000095038">
    <property type="component" value="Unassembled WGS sequence"/>
</dbReference>
<name>A0A1D2VK81_9ASCO</name>
<accession>A0A1D2VK81</accession>
<feature type="region of interest" description="Disordered" evidence="1">
    <location>
        <begin position="1"/>
        <end position="33"/>
    </location>
</feature>
<feature type="region of interest" description="Disordered" evidence="1">
    <location>
        <begin position="154"/>
        <end position="187"/>
    </location>
</feature>
<feature type="region of interest" description="Disordered" evidence="1">
    <location>
        <begin position="54"/>
        <end position="74"/>
    </location>
</feature>
<dbReference type="InParanoid" id="A0A1D2VK81"/>
<dbReference type="PROSITE" id="PS50006">
    <property type="entry name" value="FHA_DOMAIN"/>
    <property type="match status" value="1"/>
</dbReference>
<feature type="compositionally biased region" description="Polar residues" evidence="1">
    <location>
        <begin position="167"/>
        <end position="179"/>
    </location>
</feature>
<dbReference type="Gene3D" id="2.60.200.20">
    <property type="match status" value="1"/>
</dbReference>
<sequence length="626" mass="72177">MTSSQYPPSSPIADYFPDDNDSDSQITDSDQHDIQTDDDEIMISKALYHTPKKRRYSHLPIKNSSQHSASSSSLNNEKIAGFNLPTPDPSSEIFSSHLKFNLDEKQEKVQIIINSTDTMSDSLSDNNQNTADINNITPIANQFTAQVSDKINYESPIRATNKPRLISKSQTPDNNNRSSSCERDEKDSYYNCNYNHNNNDNDNDNDSEMNNDYITNININHTTNSYSIGKQTSNDIIINNGNKYVSRNHLLIHYNSLNNSIIIDCLSLNGVSIILPYHVKLIYNDHHGNNDKNLYEFYELNNDKFSKNVNVKNINIKNIKNIKIDKKSDYKSLVKQGLTDFNRIATMIKSSIIFIIKGERVNIPCINNILLDIRGELVNINCNNYKPNKPRIINLYKTGYLDYITKTVNNSLKDEDSSDLNLMDKTDIINQIITLNKRDQYYENAMARKRFLSNSNFHKNFKNFQNDNDDNNDDSDKENINNDEENSLNMVLQQELHEIDKKLKLITLENILINHLAYTRLASTPIAFLQKNVSHLISKLDKVLLRKILNKIRCIGVIYREGKDAAGQSLDEEYYYDVEKDPDQDRKSLIKSIKGGNSLRSCRRSHKQYFWKKPPPLHSKRWEADS</sequence>
<dbReference type="GeneID" id="30966626"/>
<protein>
    <recommendedName>
        <fullName evidence="2">FHA domain-containing protein</fullName>
    </recommendedName>
</protein>
<dbReference type="FunCoup" id="A0A1D2VK81">
    <property type="interactions" value="445"/>
</dbReference>
<keyword evidence="4" id="KW-1185">Reference proteome</keyword>
<dbReference type="EMBL" id="KV454478">
    <property type="protein sequence ID" value="ODV62032.1"/>
    <property type="molecule type" value="Genomic_DNA"/>
</dbReference>
<dbReference type="InterPro" id="IPR000253">
    <property type="entry name" value="FHA_dom"/>
</dbReference>
<dbReference type="RefSeq" id="XP_020048339.1">
    <property type="nucleotide sequence ID" value="XM_020192990.1"/>
</dbReference>
<evidence type="ECO:0000256" key="1">
    <source>
        <dbReference type="SAM" id="MobiDB-lite"/>
    </source>
</evidence>
<gene>
    <name evidence="3" type="ORF">ASCRUDRAFT_75254</name>
</gene>
<feature type="domain" description="FHA" evidence="2">
    <location>
        <begin position="226"/>
        <end position="273"/>
    </location>
</feature>